<organism evidence="1 2">
    <name type="scientific">Halosquirtibacter laminarini</name>
    <dbReference type="NCBI Taxonomy" id="3374600"/>
    <lineage>
        <taxon>Bacteria</taxon>
        <taxon>Pseudomonadati</taxon>
        <taxon>Bacteroidota</taxon>
        <taxon>Bacteroidia</taxon>
        <taxon>Marinilabiliales</taxon>
        <taxon>Prolixibacteraceae</taxon>
        <taxon>Halosquirtibacter</taxon>
    </lineage>
</organism>
<keyword evidence="2" id="KW-1185">Reference proteome</keyword>
<reference evidence="1" key="1">
    <citation type="submission" date="2021-08" db="EMBL/GenBank/DDBJ databases">
        <title>Novel anaerobic bacterium isolated from sea squirt in East Sea, Republic of Korea.</title>
        <authorList>
            <person name="Nguyen T.H."/>
            <person name="Li Z."/>
            <person name="Lee Y.-J."/>
            <person name="Ko J."/>
            <person name="Kim S.-G."/>
        </authorList>
    </citation>
    <scope>NUCLEOTIDE SEQUENCE</scope>
    <source>
        <strain evidence="1">KCTC 25031</strain>
    </source>
</reference>
<sequence>MKEITVLSGKGGAGKTSVTAALASLFCNAVFCDNDVDASDLHLIFSPQKSQVNEFIHGWNMLVDPLICDGCGICENLCRFDAISVNIFGKAEVNNIKCEGCRLCERSCPSNALMPTPNRENCWYLSSTRFGPFISAEMGVAEDNSGKLVSYIRNKAEIYAKESNADYIINDGPPGIGCPTIASITGTDVVLVVIEPTVSGWHDALRVLDLVRKWGIKVYAVINKGGLNISLQDEISVKLLEIGVPLLSIIPWSKDFVEAMKLGQNVMEYSHDTMLKRSIEIIYQELKLE</sequence>
<protein>
    <submittedName>
        <fullName evidence="1">ATP-binding protein</fullName>
    </submittedName>
</protein>
<keyword evidence="1" id="KW-0547">Nucleotide-binding</keyword>
<accession>A0AC61NIY0</accession>
<evidence type="ECO:0000313" key="1">
    <source>
        <dbReference type="EMBL" id="QZE15696.1"/>
    </source>
</evidence>
<name>A0AC61NIY0_9BACT</name>
<proteinExistence type="predicted"/>
<dbReference type="EMBL" id="CP081303">
    <property type="protein sequence ID" value="QZE15696.1"/>
    <property type="molecule type" value="Genomic_DNA"/>
</dbReference>
<keyword evidence="1" id="KW-0067">ATP-binding</keyword>
<evidence type="ECO:0000313" key="2">
    <source>
        <dbReference type="Proteomes" id="UP000826212"/>
    </source>
</evidence>
<dbReference type="Proteomes" id="UP000826212">
    <property type="component" value="Chromosome"/>
</dbReference>
<gene>
    <name evidence="1" type="ORF">K4L44_07645</name>
</gene>